<evidence type="ECO:0000313" key="2">
    <source>
        <dbReference type="Proteomes" id="UP000054032"/>
    </source>
</evidence>
<reference evidence="1 2" key="1">
    <citation type="journal article" date="2013" name="PLoS Genet.">
        <title>Comparative genome structure, secondary metabolite, and effector coding capacity across Cochliobolus pathogens.</title>
        <authorList>
            <person name="Condon B.J."/>
            <person name="Leng Y."/>
            <person name="Wu D."/>
            <person name="Bushley K.E."/>
            <person name="Ohm R.A."/>
            <person name="Otillar R."/>
            <person name="Martin J."/>
            <person name="Schackwitz W."/>
            <person name="Grimwood J."/>
            <person name="MohdZainudin N."/>
            <person name="Xue C."/>
            <person name="Wang R."/>
            <person name="Manning V.A."/>
            <person name="Dhillon B."/>
            <person name="Tu Z.J."/>
            <person name="Steffenson B.J."/>
            <person name="Salamov A."/>
            <person name="Sun H."/>
            <person name="Lowry S."/>
            <person name="LaButti K."/>
            <person name="Han J."/>
            <person name="Copeland A."/>
            <person name="Lindquist E."/>
            <person name="Barry K."/>
            <person name="Schmutz J."/>
            <person name="Baker S.E."/>
            <person name="Ciuffetti L.M."/>
            <person name="Grigoriev I.V."/>
            <person name="Zhong S."/>
            <person name="Turgeon B.G."/>
        </authorList>
    </citation>
    <scope>NUCLEOTIDE SEQUENCE [LARGE SCALE GENOMIC DNA]</scope>
    <source>
        <strain evidence="1 2">ATCC 44560</strain>
    </source>
</reference>
<dbReference type="RefSeq" id="XP_007683969.1">
    <property type="nucleotide sequence ID" value="XM_007685779.1"/>
</dbReference>
<evidence type="ECO:0000313" key="1">
    <source>
        <dbReference type="EMBL" id="EUC49444.1"/>
    </source>
</evidence>
<dbReference type="KEGG" id="bor:COCMIDRAFT_33085"/>
<dbReference type="Proteomes" id="UP000054032">
    <property type="component" value="Unassembled WGS sequence"/>
</dbReference>
<dbReference type="GeneID" id="19122239"/>
<sequence length="118" mass="12859">MRIHVFAAVDSGDSCHLPALQLAEPGVGSSLSRFLPLRSMLLISLLQSGSSSSRKVHSCLKLRVLGYVLAMCYTLRPGFRGRNVVNCTEPCCAISAKWLTWSFVNDSCTRIASQISLV</sequence>
<keyword evidence="2" id="KW-1185">Reference proteome</keyword>
<dbReference type="EMBL" id="KI963931">
    <property type="protein sequence ID" value="EUC49444.1"/>
    <property type="molecule type" value="Genomic_DNA"/>
</dbReference>
<name>W6ZPM9_COCMI</name>
<dbReference type="HOGENOM" id="CLU_132178_0_0_1"/>
<proteinExistence type="predicted"/>
<dbReference type="AlphaFoldDB" id="W6ZPM9"/>
<dbReference type="OrthoDB" id="10425841at2759"/>
<gene>
    <name evidence="1" type="ORF">COCMIDRAFT_33085</name>
</gene>
<protein>
    <submittedName>
        <fullName evidence="1">Uncharacterized protein</fullName>
    </submittedName>
</protein>
<accession>W6ZPM9</accession>
<organism evidence="1 2">
    <name type="scientific">Bipolaris oryzae ATCC 44560</name>
    <dbReference type="NCBI Taxonomy" id="930090"/>
    <lineage>
        <taxon>Eukaryota</taxon>
        <taxon>Fungi</taxon>
        <taxon>Dikarya</taxon>
        <taxon>Ascomycota</taxon>
        <taxon>Pezizomycotina</taxon>
        <taxon>Dothideomycetes</taxon>
        <taxon>Pleosporomycetidae</taxon>
        <taxon>Pleosporales</taxon>
        <taxon>Pleosporineae</taxon>
        <taxon>Pleosporaceae</taxon>
        <taxon>Bipolaris</taxon>
    </lineage>
</organism>